<accession>A0A0A9HMI8</accession>
<reference evidence="1" key="2">
    <citation type="journal article" date="2015" name="Data Brief">
        <title>Shoot transcriptome of the giant reed, Arundo donax.</title>
        <authorList>
            <person name="Barrero R.A."/>
            <person name="Guerrero F.D."/>
            <person name="Moolhuijzen P."/>
            <person name="Goolsby J.A."/>
            <person name="Tidwell J."/>
            <person name="Bellgard S.E."/>
            <person name="Bellgard M.I."/>
        </authorList>
    </citation>
    <scope>NUCLEOTIDE SEQUENCE</scope>
    <source>
        <tissue evidence="1">Shoot tissue taken approximately 20 cm above the soil surface</tissue>
    </source>
</reference>
<evidence type="ECO:0000313" key="1">
    <source>
        <dbReference type="EMBL" id="JAE38385.1"/>
    </source>
</evidence>
<name>A0A0A9HMI8_ARUDO</name>
<reference evidence="1" key="1">
    <citation type="submission" date="2014-09" db="EMBL/GenBank/DDBJ databases">
        <authorList>
            <person name="Magalhaes I.L.F."/>
            <person name="Oliveira U."/>
            <person name="Santos F.R."/>
            <person name="Vidigal T.H.D.A."/>
            <person name="Brescovit A.D."/>
            <person name="Santos A.J."/>
        </authorList>
    </citation>
    <scope>NUCLEOTIDE SEQUENCE</scope>
    <source>
        <tissue evidence="1">Shoot tissue taken approximately 20 cm above the soil surface</tissue>
    </source>
</reference>
<sequence>MKTKMLTGCLLVICPGSEFLTLCGLRYSFSFVIQLIRFLFCFCNCS</sequence>
<dbReference type="EMBL" id="GBRH01159511">
    <property type="protein sequence ID" value="JAE38385.1"/>
    <property type="molecule type" value="Transcribed_RNA"/>
</dbReference>
<dbReference type="AlphaFoldDB" id="A0A0A9HMI8"/>
<organism evidence="1">
    <name type="scientific">Arundo donax</name>
    <name type="common">Giant reed</name>
    <name type="synonym">Donax arundinaceus</name>
    <dbReference type="NCBI Taxonomy" id="35708"/>
    <lineage>
        <taxon>Eukaryota</taxon>
        <taxon>Viridiplantae</taxon>
        <taxon>Streptophyta</taxon>
        <taxon>Embryophyta</taxon>
        <taxon>Tracheophyta</taxon>
        <taxon>Spermatophyta</taxon>
        <taxon>Magnoliopsida</taxon>
        <taxon>Liliopsida</taxon>
        <taxon>Poales</taxon>
        <taxon>Poaceae</taxon>
        <taxon>PACMAD clade</taxon>
        <taxon>Arundinoideae</taxon>
        <taxon>Arundineae</taxon>
        <taxon>Arundo</taxon>
    </lineage>
</organism>
<protein>
    <submittedName>
        <fullName evidence="1">Uncharacterized protein</fullName>
    </submittedName>
</protein>
<proteinExistence type="predicted"/>